<protein>
    <submittedName>
        <fullName evidence="2">Uncharacterized protein</fullName>
    </submittedName>
</protein>
<evidence type="ECO:0000256" key="1">
    <source>
        <dbReference type="SAM" id="MobiDB-lite"/>
    </source>
</evidence>
<accession>A0A8S5QMU0</accession>
<feature type="compositionally biased region" description="Polar residues" evidence="1">
    <location>
        <begin position="1"/>
        <end position="24"/>
    </location>
</feature>
<evidence type="ECO:0000313" key="2">
    <source>
        <dbReference type="EMBL" id="DAE20306.1"/>
    </source>
</evidence>
<proteinExistence type="predicted"/>
<organism evidence="2">
    <name type="scientific">Ackermannviridae sp. ctQad106</name>
    <dbReference type="NCBI Taxonomy" id="2826820"/>
    <lineage>
        <taxon>Viruses</taxon>
        <taxon>Duplodnaviria</taxon>
        <taxon>Heunggongvirae</taxon>
        <taxon>Uroviricota</taxon>
        <taxon>Caudoviricetes</taxon>
        <taxon>Pantevenvirales</taxon>
        <taxon>Ackermannviridae</taxon>
    </lineage>
</organism>
<reference evidence="2" key="1">
    <citation type="journal article" date="2021" name="Proc. Natl. Acad. Sci. U.S.A.">
        <title>A Catalog of Tens of Thousands of Viruses from Human Metagenomes Reveals Hidden Associations with Chronic Diseases.</title>
        <authorList>
            <person name="Tisza M.J."/>
            <person name="Buck C.B."/>
        </authorList>
    </citation>
    <scope>NUCLEOTIDE SEQUENCE</scope>
    <source>
        <strain evidence="2">CtQad106</strain>
    </source>
</reference>
<sequence>MKIENGNKSTASVKATNSSSSKKPTVTKGGDLRSK</sequence>
<name>A0A8S5QMU0_9CAUD</name>
<feature type="region of interest" description="Disordered" evidence="1">
    <location>
        <begin position="1"/>
        <end position="35"/>
    </location>
</feature>
<dbReference type="EMBL" id="BK015691">
    <property type="protein sequence ID" value="DAE20306.1"/>
    <property type="molecule type" value="Genomic_DNA"/>
</dbReference>